<evidence type="ECO:0000313" key="3">
    <source>
        <dbReference type="EMBL" id="KAG5190786.1"/>
    </source>
</evidence>
<evidence type="ECO:0000313" key="4">
    <source>
        <dbReference type="Proteomes" id="UP000664859"/>
    </source>
</evidence>
<feature type="domain" description="AB hydrolase-1" evidence="2">
    <location>
        <begin position="147"/>
        <end position="387"/>
    </location>
</feature>
<proteinExistence type="predicted"/>
<reference evidence="3" key="1">
    <citation type="submission" date="2021-02" db="EMBL/GenBank/DDBJ databases">
        <title>First Annotated Genome of the Yellow-green Alga Tribonema minus.</title>
        <authorList>
            <person name="Mahan K.M."/>
        </authorList>
    </citation>
    <scope>NUCLEOTIDE SEQUENCE</scope>
    <source>
        <strain evidence="3">UTEX B ZZ1240</strain>
    </source>
</reference>
<dbReference type="Pfam" id="PF12697">
    <property type="entry name" value="Abhydrolase_6"/>
    <property type="match status" value="1"/>
</dbReference>
<dbReference type="AlphaFoldDB" id="A0A835ZD39"/>
<dbReference type="PANTHER" id="PTHR43358">
    <property type="entry name" value="ALPHA/BETA-HYDROLASE"/>
    <property type="match status" value="1"/>
</dbReference>
<dbReference type="InterPro" id="IPR029058">
    <property type="entry name" value="AB_hydrolase_fold"/>
</dbReference>
<keyword evidence="4" id="KW-1185">Reference proteome</keyword>
<keyword evidence="1" id="KW-1133">Transmembrane helix</keyword>
<comment type="caution">
    <text evidence="3">The sequence shown here is derived from an EMBL/GenBank/DDBJ whole genome shotgun (WGS) entry which is preliminary data.</text>
</comment>
<protein>
    <submittedName>
        <fullName evidence="3">Alpha/Beta hydrolase protein</fullName>
    </submittedName>
</protein>
<dbReference type="InterPro" id="IPR000073">
    <property type="entry name" value="AB_hydrolase_1"/>
</dbReference>
<name>A0A835ZD39_9STRA</name>
<keyword evidence="1" id="KW-0472">Membrane</keyword>
<evidence type="ECO:0000256" key="1">
    <source>
        <dbReference type="SAM" id="Phobius"/>
    </source>
</evidence>
<dbReference type="Proteomes" id="UP000664859">
    <property type="component" value="Unassembled WGS sequence"/>
</dbReference>
<dbReference type="GO" id="GO:0016787">
    <property type="term" value="F:hydrolase activity"/>
    <property type="evidence" value="ECO:0007669"/>
    <property type="project" value="UniProtKB-KW"/>
</dbReference>
<organism evidence="3 4">
    <name type="scientific">Tribonema minus</name>
    <dbReference type="NCBI Taxonomy" id="303371"/>
    <lineage>
        <taxon>Eukaryota</taxon>
        <taxon>Sar</taxon>
        <taxon>Stramenopiles</taxon>
        <taxon>Ochrophyta</taxon>
        <taxon>PX clade</taxon>
        <taxon>Xanthophyceae</taxon>
        <taxon>Tribonematales</taxon>
        <taxon>Tribonemataceae</taxon>
        <taxon>Tribonema</taxon>
    </lineage>
</organism>
<dbReference type="EMBL" id="JAFCMP010000028">
    <property type="protein sequence ID" value="KAG5190786.1"/>
    <property type="molecule type" value="Genomic_DNA"/>
</dbReference>
<dbReference type="Gene3D" id="3.40.50.1820">
    <property type="entry name" value="alpha/beta hydrolase"/>
    <property type="match status" value="1"/>
</dbReference>
<dbReference type="SUPFAM" id="SSF53474">
    <property type="entry name" value="alpha/beta-Hydrolases"/>
    <property type="match status" value="1"/>
</dbReference>
<feature type="transmembrane region" description="Helical" evidence="1">
    <location>
        <begin position="6"/>
        <end position="30"/>
    </location>
</feature>
<sequence>MDGLSSAQPWLLPCILSGVFIVVALLSWLISEMMLRPSWYSHPEFGHYNRHNFSSPEERLAATLPPTILGDAIFTWRISETISGVGNPLSDVNLPFTNVEIPLLRPGMPGNTTLRGWLVKGEDKQQQQQQQQQDQDAAPHFFGDMCVVAVHGGGRDRRQWLRHMPVFHSVGCSVLTIDCEEHGLSDGRGRRVGWATYEQFDALSAAHYARQTLGYRRVVMLGTSMGGAGVLMAAGYGLWDRFPSRGERPGWLTPLEKSRLEARDCIDAVIAENPPASREALASHIVHKAFADALGRVFGGVLAALLWPPVWATLSARLGAFSRGEPVDAVTHIKGKPLLLIHGTRDALIPWQQAETIFAVANEPKTLWIVEGATHTATYNADPQAWARHVHALLAQVGSRE</sequence>
<dbReference type="InterPro" id="IPR052920">
    <property type="entry name" value="DNA-binding_regulatory"/>
</dbReference>
<dbReference type="PANTHER" id="PTHR43358:SF4">
    <property type="entry name" value="ALPHA_BETA HYDROLASE FOLD-1 DOMAIN-CONTAINING PROTEIN"/>
    <property type="match status" value="1"/>
</dbReference>
<evidence type="ECO:0000259" key="2">
    <source>
        <dbReference type="Pfam" id="PF12697"/>
    </source>
</evidence>
<keyword evidence="1" id="KW-0812">Transmembrane</keyword>
<gene>
    <name evidence="3" type="ORF">JKP88DRAFT_205267</name>
</gene>
<accession>A0A835ZD39</accession>
<feature type="transmembrane region" description="Helical" evidence="1">
    <location>
        <begin position="218"/>
        <end position="239"/>
    </location>
</feature>
<keyword evidence="3" id="KW-0378">Hydrolase</keyword>
<dbReference type="OrthoDB" id="2498029at2759"/>